<dbReference type="PANTHER" id="PTHR20935">
    <property type="entry name" value="PHOSPHOGLYCERATE MUTASE-RELATED"/>
    <property type="match status" value="1"/>
</dbReference>
<keyword evidence="5" id="KW-1185">Reference proteome</keyword>
<dbReference type="OrthoDB" id="9810154at2"/>
<dbReference type="RefSeq" id="WP_108983391.1">
    <property type="nucleotide sequence ID" value="NZ_BFBR01000001.1"/>
</dbReference>
<feature type="binding site" evidence="2">
    <location>
        <position position="59"/>
    </location>
    <ligand>
        <name>substrate</name>
    </ligand>
</feature>
<dbReference type="Pfam" id="PF00300">
    <property type="entry name" value="His_Phos_1"/>
    <property type="match status" value="1"/>
</dbReference>
<evidence type="ECO:0000313" key="5">
    <source>
        <dbReference type="Proteomes" id="UP000245086"/>
    </source>
</evidence>
<organism evidence="4 5">
    <name type="scientific">Candidatus Phycosocius bacilliformis</name>
    <dbReference type="NCBI Taxonomy" id="1445552"/>
    <lineage>
        <taxon>Bacteria</taxon>
        <taxon>Pseudomonadati</taxon>
        <taxon>Pseudomonadota</taxon>
        <taxon>Alphaproteobacteria</taxon>
        <taxon>Caulobacterales</taxon>
        <taxon>Caulobacterales incertae sedis</taxon>
        <taxon>Candidatus Phycosocius</taxon>
    </lineage>
</organism>
<dbReference type="GO" id="GO:0016787">
    <property type="term" value="F:hydrolase activity"/>
    <property type="evidence" value="ECO:0007669"/>
    <property type="project" value="UniProtKB-KW"/>
</dbReference>
<feature type="region of interest" description="Disordered" evidence="3">
    <location>
        <begin position="155"/>
        <end position="176"/>
    </location>
</feature>
<evidence type="ECO:0000313" key="4">
    <source>
        <dbReference type="EMBL" id="GBF56509.1"/>
    </source>
</evidence>
<dbReference type="InterPro" id="IPR013078">
    <property type="entry name" value="His_Pase_superF_clade-1"/>
</dbReference>
<gene>
    <name evidence="4" type="primary">sixA</name>
    <name evidence="4" type="ORF">PbB2_00165</name>
</gene>
<dbReference type="Gene3D" id="3.40.50.1240">
    <property type="entry name" value="Phosphoglycerate mutase-like"/>
    <property type="match status" value="1"/>
</dbReference>
<reference evidence="4" key="1">
    <citation type="journal article" date="2018" name="Genome Announc.">
        <title>Draft Genome Sequence of "Candidatus Phycosocius bacilliformis," an Alphaproteobacterial Ectosymbiont of the Hydrocarbon-Producing Green Alga Botryococcus braunii.</title>
        <authorList>
            <person name="Tanabe Y."/>
            <person name="Yamaguchi H."/>
            <person name="Watanabe M.M."/>
        </authorList>
    </citation>
    <scope>NUCLEOTIDE SEQUENCE [LARGE SCALE GENOMIC DNA]</scope>
    <source>
        <strain evidence="4">BOTRYCO-2</strain>
    </source>
</reference>
<evidence type="ECO:0000256" key="3">
    <source>
        <dbReference type="SAM" id="MobiDB-lite"/>
    </source>
</evidence>
<evidence type="ECO:0000256" key="2">
    <source>
        <dbReference type="PIRSR" id="PIRSR613078-2"/>
    </source>
</evidence>
<proteinExistence type="predicted"/>
<dbReference type="SUPFAM" id="SSF53254">
    <property type="entry name" value="Phosphoglycerate mutase-like"/>
    <property type="match status" value="1"/>
</dbReference>
<evidence type="ECO:0000256" key="1">
    <source>
        <dbReference type="ARBA" id="ARBA00022801"/>
    </source>
</evidence>
<dbReference type="AlphaFoldDB" id="A0A2P2E630"/>
<dbReference type="Proteomes" id="UP000245086">
    <property type="component" value="Unassembled WGS sequence"/>
</dbReference>
<sequence>MLTDLVLFRHGKAVRPYEARDDFSRGLTARGVNEAASQARRLKAAGFKPDVVLVSTALRAAQTWDAARPCFPEASVRANRALYLAAPEIYLSAARDAGAARILLIAHDPGLHELARRLMKGDHDTAAGQAELHAHLPTSGLAWFRRDPRAQSGFQLHQFWPPTRATDTPQPDPVDD</sequence>
<dbReference type="EMBL" id="BFBR01000001">
    <property type="protein sequence ID" value="GBF56509.1"/>
    <property type="molecule type" value="Genomic_DNA"/>
</dbReference>
<comment type="caution">
    <text evidence="4">The sequence shown here is derived from an EMBL/GenBank/DDBJ whole genome shotgun (WGS) entry which is preliminary data.</text>
</comment>
<dbReference type="CDD" id="cd07067">
    <property type="entry name" value="HP_PGM_like"/>
    <property type="match status" value="1"/>
</dbReference>
<keyword evidence="1" id="KW-0378">Hydrolase</keyword>
<accession>A0A2P2E630</accession>
<dbReference type="PANTHER" id="PTHR20935:SF1">
    <property type="entry name" value="SLL1549 PROTEIN"/>
    <property type="match status" value="1"/>
</dbReference>
<protein>
    <submittedName>
        <fullName evidence="4">Phosphohistidine phosphatase SixA</fullName>
    </submittedName>
</protein>
<dbReference type="InterPro" id="IPR051021">
    <property type="entry name" value="Mito_Ser/Thr_phosphatase"/>
</dbReference>
<dbReference type="InterPro" id="IPR029033">
    <property type="entry name" value="His_PPase_superfam"/>
</dbReference>
<name>A0A2P2E630_9PROT</name>